<dbReference type="CDD" id="cd11533">
    <property type="entry name" value="NTP-PPase_Af0060_like"/>
    <property type="match status" value="1"/>
</dbReference>
<evidence type="ECO:0000259" key="1">
    <source>
        <dbReference type="Pfam" id="PF03819"/>
    </source>
</evidence>
<dbReference type="InterPro" id="IPR044548">
    <property type="entry name" value="AF0060_NTP-PPase_MazG-like"/>
</dbReference>
<dbReference type="Gene3D" id="1.10.287.1080">
    <property type="entry name" value="MazG-like"/>
    <property type="match status" value="1"/>
</dbReference>
<dbReference type="GeneID" id="24793613"/>
<dbReference type="Pfam" id="PF03819">
    <property type="entry name" value="MazG"/>
    <property type="match status" value="1"/>
</dbReference>
<reference evidence="2 3" key="1">
    <citation type="submission" date="2013-07" db="EMBL/GenBank/DDBJ databases">
        <title>Genome of Archaeoglobus fulgidus.</title>
        <authorList>
            <person name="Fiebig A."/>
            <person name="Birkeland N.-K."/>
        </authorList>
    </citation>
    <scope>NUCLEOTIDE SEQUENCE [LARGE SCALE GENOMIC DNA]</scope>
    <source>
        <strain evidence="2 3">DSM 8774</strain>
    </source>
</reference>
<gene>
    <name evidence="2" type="ORF">AFULGI_00000530</name>
</gene>
<name>A0A075WCE6_ARCFL</name>
<feature type="domain" description="NTP pyrophosphohydrolase MazG-like" evidence="1">
    <location>
        <begin position="35"/>
        <end position="70"/>
    </location>
</feature>
<dbReference type="HOGENOM" id="CLU_2392720_0_0_2"/>
<evidence type="ECO:0000313" key="3">
    <source>
        <dbReference type="Proteomes" id="UP000028501"/>
    </source>
</evidence>
<proteinExistence type="predicted"/>
<dbReference type="SUPFAM" id="SSF101386">
    <property type="entry name" value="all-alpha NTP pyrophosphatases"/>
    <property type="match status" value="1"/>
</dbReference>
<dbReference type="EMBL" id="CP006577">
    <property type="protein sequence ID" value="AIG96899.1"/>
    <property type="molecule type" value="Genomic_DNA"/>
</dbReference>
<protein>
    <submittedName>
        <fullName evidence="2">Putative pyrophosphatase</fullName>
    </submittedName>
</protein>
<sequence>MDYFRLAEKFLREMHAKYMKRVSRPGNTPRPWFDFSEERLLSRLFEEMDELREAVEKEDWENLRDELLDVANFCMYLWGKLSVKNIYDKGEEQ</sequence>
<evidence type="ECO:0000313" key="2">
    <source>
        <dbReference type="EMBL" id="AIG96899.1"/>
    </source>
</evidence>
<dbReference type="KEGG" id="afg:AFULGI_00000530"/>
<dbReference type="SMR" id="A0A075WCE6"/>
<organism evidence="2 3">
    <name type="scientific">Archaeoglobus fulgidus DSM 8774</name>
    <dbReference type="NCBI Taxonomy" id="1344584"/>
    <lineage>
        <taxon>Archaea</taxon>
        <taxon>Methanobacteriati</taxon>
        <taxon>Methanobacteriota</taxon>
        <taxon>Archaeoglobi</taxon>
        <taxon>Archaeoglobales</taxon>
        <taxon>Archaeoglobaceae</taxon>
        <taxon>Archaeoglobus</taxon>
    </lineage>
</organism>
<dbReference type="AlphaFoldDB" id="A0A075WCE6"/>
<dbReference type="InterPro" id="IPR004518">
    <property type="entry name" value="MazG-like_dom"/>
</dbReference>
<accession>A0A075WCE6</accession>
<dbReference type="RefSeq" id="WP_010877574.1">
    <property type="nucleotide sequence ID" value="NZ_CP006577.1"/>
</dbReference>
<dbReference type="Proteomes" id="UP000028501">
    <property type="component" value="Chromosome"/>
</dbReference>